<sequence length="140" mass="15810">MEKYIRAKYETKKFLDRKPAVSTSFTPSSSNTPVAPAQLPASTPIPRQPKPKPEETDPTETVPLGFGRESRVEFNLPGMGGDIWDGIIQQKKVPPRSKTAPIPEPVAKVTPRLLLLFRYLHRRLIYLRGAYLPNHHRQAS</sequence>
<dbReference type="AlphaFoldDB" id="M5CHF4"/>
<evidence type="ECO:0000313" key="3">
    <source>
        <dbReference type="Proteomes" id="UP000012065"/>
    </source>
</evidence>
<organism evidence="2 3">
    <name type="scientific">Thanatephorus cucumeris (strain AG1-IB / isolate 7/3/14)</name>
    <name type="common">Lettuce bottom rot fungus</name>
    <name type="synonym">Rhizoctonia solani</name>
    <dbReference type="NCBI Taxonomy" id="1108050"/>
    <lineage>
        <taxon>Eukaryota</taxon>
        <taxon>Fungi</taxon>
        <taxon>Dikarya</taxon>
        <taxon>Basidiomycota</taxon>
        <taxon>Agaricomycotina</taxon>
        <taxon>Agaricomycetes</taxon>
        <taxon>Cantharellales</taxon>
        <taxon>Ceratobasidiaceae</taxon>
        <taxon>Rhizoctonia</taxon>
        <taxon>Rhizoctonia solani AG-1</taxon>
    </lineage>
</organism>
<reference evidence="2 3" key="1">
    <citation type="journal article" date="2013" name="J. Biotechnol.">
        <title>Establishment and interpretation of the genome sequence of the phytopathogenic fungus Rhizoctonia solani AG1-IB isolate 7/3/14.</title>
        <authorList>
            <person name="Wibberg D.W."/>
            <person name="Jelonek L.J."/>
            <person name="Rupp O.R."/>
            <person name="Hennig M.H."/>
            <person name="Eikmeyer F.E."/>
            <person name="Goesmann A.G."/>
            <person name="Hartmann A.H."/>
            <person name="Borriss R.B."/>
            <person name="Grosch R.G."/>
            <person name="Puehler A.P."/>
            <person name="Schlueter A.S."/>
        </authorList>
    </citation>
    <scope>NUCLEOTIDE SEQUENCE [LARGE SCALE GENOMIC DNA]</scope>
    <source>
        <strain evidence="3">AG1-IB / isolate 7/3/14</strain>
    </source>
</reference>
<protein>
    <submittedName>
        <fullName evidence="2">Uncharacterized protein</fullName>
    </submittedName>
</protein>
<accession>M5CHF4</accession>
<evidence type="ECO:0000313" key="2">
    <source>
        <dbReference type="EMBL" id="CCO37772.1"/>
    </source>
</evidence>
<proteinExistence type="predicted"/>
<name>M5CHF4_THACB</name>
<feature type="region of interest" description="Disordered" evidence="1">
    <location>
        <begin position="16"/>
        <end position="68"/>
    </location>
</feature>
<comment type="caution">
    <text evidence="2">The sequence shown here is derived from an EMBL/GenBank/DDBJ whole genome shotgun (WGS) entry which is preliminary data.</text>
</comment>
<dbReference type="EMBL" id="CAOJ01017602">
    <property type="protein sequence ID" value="CCO37772.1"/>
    <property type="molecule type" value="Genomic_DNA"/>
</dbReference>
<dbReference type="HOGENOM" id="CLU_1836509_0_0_1"/>
<gene>
    <name evidence="2" type="ORF">BN14_11932</name>
</gene>
<evidence type="ECO:0000256" key="1">
    <source>
        <dbReference type="SAM" id="MobiDB-lite"/>
    </source>
</evidence>
<feature type="compositionally biased region" description="Low complexity" evidence="1">
    <location>
        <begin position="20"/>
        <end position="33"/>
    </location>
</feature>
<dbReference type="Proteomes" id="UP000012065">
    <property type="component" value="Unassembled WGS sequence"/>
</dbReference>